<evidence type="ECO:0000313" key="1">
    <source>
        <dbReference type="EMBL" id="TIC94053.1"/>
    </source>
</evidence>
<dbReference type="Proteomes" id="UP000305883">
    <property type="component" value="Unassembled WGS sequence"/>
</dbReference>
<evidence type="ECO:0000313" key="2">
    <source>
        <dbReference type="Proteomes" id="UP000305883"/>
    </source>
</evidence>
<dbReference type="AlphaFoldDB" id="A0A4V4NAZ1"/>
<gene>
    <name evidence="1" type="ORF">CH35J_009311</name>
</gene>
<sequence length="102" mass="11885">MQVLDHYLLQRRPDNQLQGTRTRVGKFIGISKVCCPLCSIVMWTLTGVFAVDGSHDDLSVWWTLPLFLFCEDGLFSEHRRCFFRVVAHWADKHGYQPNSAWQ</sequence>
<dbReference type="Pfam" id="PF14441">
    <property type="entry name" value="OTT_1508_deam"/>
    <property type="match status" value="1"/>
</dbReference>
<accession>A0A4V4NAZ1</accession>
<organism evidence="1 2">
    <name type="scientific">Colletotrichum higginsianum</name>
    <dbReference type="NCBI Taxonomy" id="80884"/>
    <lineage>
        <taxon>Eukaryota</taxon>
        <taxon>Fungi</taxon>
        <taxon>Dikarya</taxon>
        <taxon>Ascomycota</taxon>
        <taxon>Pezizomycotina</taxon>
        <taxon>Sordariomycetes</taxon>
        <taxon>Hypocreomycetidae</taxon>
        <taxon>Glomerellales</taxon>
        <taxon>Glomerellaceae</taxon>
        <taxon>Colletotrichum</taxon>
        <taxon>Colletotrichum destructivum species complex</taxon>
    </lineage>
</organism>
<dbReference type="InterPro" id="IPR027796">
    <property type="entry name" value="OTT_1508_deam-like"/>
</dbReference>
<proteinExistence type="predicted"/>
<dbReference type="OrthoDB" id="4843516at2759"/>
<protein>
    <submittedName>
        <fullName evidence="1">Uncharacterized protein</fullName>
    </submittedName>
</protein>
<reference evidence="1 2" key="1">
    <citation type="journal article" date="2019" name="Genome Biol. Evol.">
        <title>Genomic Plasticity Mediated by Transposable Elements in the Plant Pathogenic Fungus Colletotrichum higginsianum.</title>
        <authorList>
            <person name="Tsushima A."/>
            <person name="Gan P."/>
            <person name="Kumakura N."/>
            <person name="Narusaka M."/>
            <person name="Takano Y."/>
            <person name="Narusaka Y."/>
            <person name="Shirasu K."/>
        </authorList>
    </citation>
    <scope>NUCLEOTIDE SEQUENCE [LARGE SCALE GENOMIC DNA]</scope>
    <source>
        <strain evidence="1 2">MAFF305635-RFP</strain>
    </source>
</reference>
<comment type="caution">
    <text evidence="1">The sequence shown here is derived from an EMBL/GenBank/DDBJ whole genome shotgun (WGS) entry which is preliminary data.</text>
</comment>
<dbReference type="EMBL" id="MWPZ01000007">
    <property type="protein sequence ID" value="TIC94053.1"/>
    <property type="molecule type" value="Genomic_DNA"/>
</dbReference>
<name>A0A4V4NAZ1_9PEZI</name>